<evidence type="ECO:0000256" key="1">
    <source>
        <dbReference type="ARBA" id="ARBA00022729"/>
    </source>
</evidence>
<dbReference type="InterPro" id="IPR039424">
    <property type="entry name" value="SBP_5"/>
</dbReference>
<feature type="chain" id="PRO_5021944517" evidence="2">
    <location>
        <begin position="25"/>
        <end position="210"/>
    </location>
</feature>
<dbReference type="CDD" id="cd00995">
    <property type="entry name" value="PBP2_NikA_DppA_OppA_like"/>
    <property type="match status" value="1"/>
</dbReference>
<feature type="signal peptide" evidence="2">
    <location>
        <begin position="1"/>
        <end position="24"/>
    </location>
</feature>
<evidence type="ECO:0000256" key="2">
    <source>
        <dbReference type="SAM" id="SignalP"/>
    </source>
</evidence>
<proteinExistence type="predicted"/>
<dbReference type="InterPro" id="IPR000914">
    <property type="entry name" value="SBP_5_dom"/>
</dbReference>
<reference evidence="4 5" key="1">
    <citation type="journal article" date="2019" name="Nat. Microbiol.">
        <title>Mediterranean grassland soil C-N compound turnover is dependent on rainfall and depth, and is mediated by genomically divergent microorganisms.</title>
        <authorList>
            <person name="Diamond S."/>
            <person name="Andeer P.F."/>
            <person name="Li Z."/>
            <person name="Crits-Christoph A."/>
            <person name="Burstein D."/>
            <person name="Anantharaman K."/>
            <person name="Lane K.R."/>
            <person name="Thomas B.C."/>
            <person name="Pan C."/>
            <person name="Northen T.R."/>
            <person name="Banfield J.F."/>
        </authorList>
    </citation>
    <scope>NUCLEOTIDE SEQUENCE [LARGE SCALE GENOMIC DNA]</scope>
    <source>
        <strain evidence="4">NP_5</strain>
    </source>
</reference>
<feature type="domain" description="Solute-binding protein family 5" evidence="3">
    <location>
        <begin position="80"/>
        <end position="210"/>
    </location>
</feature>
<dbReference type="Proteomes" id="UP000320393">
    <property type="component" value="Unassembled WGS sequence"/>
</dbReference>
<organism evidence="4 5">
    <name type="scientific">Candidatus Segetimicrobium genomatis</name>
    <dbReference type="NCBI Taxonomy" id="2569760"/>
    <lineage>
        <taxon>Bacteria</taxon>
        <taxon>Bacillati</taxon>
        <taxon>Candidatus Sysuimicrobiota</taxon>
        <taxon>Candidatus Sysuimicrobiia</taxon>
        <taxon>Candidatus Sysuimicrobiales</taxon>
        <taxon>Candidatus Segetimicrobiaceae</taxon>
        <taxon>Candidatus Segetimicrobium</taxon>
    </lineage>
</organism>
<sequence length="210" mass="23117">MGSVRTVLVFVIAAGLALGSLAPAAPNASAQQLKKAVTFGINRAQENLDPVTQDANPDIWAFMQIYQQLVRVNVKGDGFDPDLAERWTTSADGKTWTFFLRKSARFSNGDPVKAGDVVWSLKRARDTKGPWQWALEAVQDIGARDDAAVVITLREPWAPFLADVSLFSNSILSEKAFKDAKQEQISNQPLGSGPFRLVEWRKGEEIVMKA</sequence>
<comment type="caution">
    <text evidence="4">The sequence shown here is derived from an EMBL/GenBank/DDBJ whole genome shotgun (WGS) entry which is preliminary data.</text>
</comment>
<dbReference type="PANTHER" id="PTHR30290:SF38">
    <property type="entry name" value="D,D-DIPEPTIDE-BINDING PERIPLASMIC PROTEIN DDPA-RELATED"/>
    <property type="match status" value="1"/>
</dbReference>
<dbReference type="EMBL" id="VBAM01000189">
    <property type="protein sequence ID" value="TMJ12323.1"/>
    <property type="molecule type" value="Genomic_DNA"/>
</dbReference>
<dbReference type="AlphaFoldDB" id="A0A537LWC5"/>
<accession>A0A537LWC5</accession>
<dbReference type="GO" id="GO:0015833">
    <property type="term" value="P:peptide transport"/>
    <property type="evidence" value="ECO:0007669"/>
    <property type="project" value="TreeGrafter"/>
</dbReference>
<dbReference type="GO" id="GO:1904680">
    <property type="term" value="F:peptide transmembrane transporter activity"/>
    <property type="evidence" value="ECO:0007669"/>
    <property type="project" value="TreeGrafter"/>
</dbReference>
<dbReference type="PANTHER" id="PTHR30290">
    <property type="entry name" value="PERIPLASMIC BINDING COMPONENT OF ABC TRANSPORTER"/>
    <property type="match status" value="1"/>
</dbReference>
<keyword evidence="1 2" id="KW-0732">Signal</keyword>
<name>A0A537LWC5_9BACT</name>
<protein>
    <submittedName>
        <fullName evidence="4">ABC transporter substrate-binding protein</fullName>
    </submittedName>
</protein>
<feature type="non-terminal residue" evidence="4">
    <location>
        <position position="210"/>
    </location>
</feature>
<evidence type="ECO:0000313" key="5">
    <source>
        <dbReference type="Proteomes" id="UP000320393"/>
    </source>
</evidence>
<evidence type="ECO:0000259" key="3">
    <source>
        <dbReference type="Pfam" id="PF00496"/>
    </source>
</evidence>
<dbReference type="SUPFAM" id="SSF53850">
    <property type="entry name" value="Periplasmic binding protein-like II"/>
    <property type="match status" value="1"/>
</dbReference>
<dbReference type="Pfam" id="PF00496">
    <property type="entry name" value="SBP_bac_5"/>
    <property type="match status" value="1"/>
</dbReference>
<dbReference type="Gene3D" id="3.40.190.10">
    <property type="entry name" value="Periplasmic binding protein-like II"/>
    <property type="match status" value="1"/>
</dbReference>
<gene>
    <name evidence="4" type="ORF">E6H02_06060</name>
</gene>
<evidence type="ECO:0000313" key="4">
    <source>
        <dbReference type="EMBL" id="TMJ12323.1"/>
    </source>
</evidence>